<evidence type="ECO:0000313" key="4">
    <source>
        <dbReference type="Proteomes" id="UP000558284"/>
    </source>
</evidence>
<dbReference type="AlphaFoldDB" id="A0A838BDQ6"/>
<feature type="non-terminal residue" evidence="3">
    <location>
        <position position="1"/>
    </location>
</feature>
<dbReference type="EMBL" id="JACDTY010000019">
    <property type="protein sequence ID" value="MBA1144031.1"/>
    <property type="molecule type" value="Genomic_DNA"/>
</dbReference>
<dbReference type="RefSeq" id="WP_235984521.1">
    <property type="nucleotide sequence ID" value="NZ_JACDTY010000019.1"/>
</dbReference>
<organism evidence="3 4">
    <name type="scientific">Mesorhizobium neociceri</name>
    <dbReference type="NCBI Taxonomy" id="1307853"/>
    <lineage>
        <taxon>Bacteria</taxon>
        <taxon>Pseudomonadati</taxon>
        <taxon>Pseudomonadota</taxon>
        <taxon>Alphaproteobacteria</taxon>
        <taxon>Hyphomicrobiales</taxon>
        <taxon>Phyllobacteriaceae</taxon>
        <taxon>Mesorhizobium</taxon>
    </lineage>
</organism>
<feature type="region of interest" description="Disordered" evidence="1">
    <location>
        <begin position="95"/>
        <end position="116"/>
    </location>
</feature>
<dbReference type="InterPro" id="IPR043824">
    <property type="entry name" value="DUF5801"/>
</dbReference>
<comment type="caution">
    <text evidence="3">The sequence shown here is derived from an EMBL/GenBank/DDBJ whole genome shotgun (WGS) entry which is preliminary data.</text>
</comment>
<sequence length="709" mass="73093">SGLTDTLTGEAVLLSVNLSGDVEGRTAGTDDLVFTVSVDAAGLVTLDQARAIIHADATDANDSRTLAAADLITLTATITDGDGDQATATHNIGQNLNFEDDGPSIEASGTEPTLTVDESSLGDNSADFSTFFTSDAGADGDAISYVLDINQVTNDSGLTDTLTGEAVLLSVNLSGDVEGRTAGTDDLVFTVSVDAAGLVTLDQARAVIHSPDTGPDQETTLASDDLVTLTATITDGDGDQALSSVNIGTNLVFKDDAPTITVPFDGDASGGGSDGTHESLVNAAGEEASGAFGYDIGADSRPTTFYDATHSDFVDRNTNLAGIQIGLTGTITGGGGGNIIAPNVTLALETDTSATFDFTFTYDKDPAPNTQTGTAAGTLFFDKVLDTYTITLTDPLEGFSFDVLHTNELLAKAPTGNTGHPLIVAEQLTPDGDPDPFFVQFTANSTTNSIKFGFNSTGDGAIAGGLTPDTAFTQGVHDMITNTHEDWVSATQATNGVAGDTIQKGEALTLRFFEENILGDVAPKAPGGGTERLDPTASASGVVIKFDGIGNSEDLVLILDLKDANGNEVTRAVNVQNSDLIKGNANVPFPYSTEFSLDNNDALVILEQNDYTVAGETYQIQGIQIMQSANGMTGNAINLNGAIGANGGSFATTNLTGWDPTDNDVLKIVDIGFVQQTSGTVDASLNFAFEVADADADITATQHIFVDVT</sequence>
<evidence type="ECO:0000256" key="1">
    <source>
        <dbReference type="SAM" id="MobiDB-lite"/>
    </source>
</evidence>
<dbReference type="Proteomes" id="UP000558284">
    <property type="component" value="Unassembled WGS sequence"/>
</dbReference>
<evidence type="ECO:0000313" key="3">
    <source>
        <dbReference type="EMBL" id="MBA1144031.1"/>
    </source>
</evidence>
<gene>
    <name evidence="3" type="ORF">H0241_27870</name>
</gene>
<name>A0A838BDQ6_9HYPH</name>
<keyword evidence="4" id="KW-1185">Reference proteome</keyword>
<dbReference type="Pfam" id="PF19116">
    <property type="entry name" value="DUF5801"/>
    <property type="match status" value="2"/>
</dbReference>
<proteinExistence type="predicted"/>
<protein>
    <recommendedName>
        <fullName evidence="2">DUF5801 domain-containing protein</fullName>
    </recommendedName>
</protein>
<accession>A0A838BDQ6</accession>
<feature type="domain" description="DUF5801" evidence="2">
    <location>
        <begin position="1"/>
        <end position="93"/>
    </location>
</feature>
<feature type="domain" description="DUF5801" evidence="2">
    <location>
        <begin position="113"/>
        <end position="248"/>
    </location>
</feature>
<evidence type="ECO:0000259" key="2">
    <source>
        <dbReference type="Pfam" id="PF19116"/>
    </source>
</evidence>
<reference evidence="3 4" key="1">
    <citation type="submission" date="2020-07" db="EMBL/GenBank/DDBJ databases">
        <title>Definition of the novel symbiovar canariense within Mesorhizobium novociceri, a new species of genus Mesorhizobium nodulating Cicer canariense in the Caldera de Taburiente National Park (La Palma, Canary Islands).</title>
        <authorList>
            <person name="Leon-Barrios M."/>
            <person name="Perez-Yepez J."/>
            <person name="Flores-Felix J.D."/>
            <person name="Ramirez-Baena M.H."/>
            <person name="Pulido-Suarez L."/>
            <person name="Igual J.M."/>
            <person name="Velazquez E."/>
            <person name="Peix A."/>
        </authorList>
    </citation>
    <scope>NUCLEOTIDE SEQUENCE [LARGE SCALE GENOMIC DNA]</scope>
    <source>
        <strain evidence="3 4">CCANP35</strain>
    </source>
</reference>